<reference evidence="2" key="2">
    <citation type="submission" date="2020-06" db="EMBL/GenBank/DDBJ databases">
        <title>Helianthus annuus Genome sequencing and assembly Release 2.</title>
        <authorList>
            <person name="Gouzy J."/>
            <person name="Langlade N."/>
            <person name="Munos S."/>
        </authorList>
    </citation>
    <scope>NUCLEOTIDE SEQUENCE</scope>
    <source>
        <tissue evidence="2">Leaves</tissue>
    </source>
</reference>
<evidence type="ECO:0000313" key="2">
    <source>
        <dbReference type="EMBL" id="KAF5799713.1"/>
    </source>
</evidence>
<gene>
    <name evidence="2" type="ORF">HanXRQr2_Chr07g0307721</name>
</gene>
<proteinExistence type="predicted"/>
<evidence type="ECO:0000313" key="3">
    <source>
        <dbReference type="Proteomes" id="UP000215914"/>
    </source>
</evidence>
<organism evidence="2 3">
    <name type="scientific">Helianthus annuus</name>
    <name type="common">Common sunflower</name>
    <dbReference type="NCBI Taxonomy" id="4232"/>
    <lineage>
        <taxon>Eukaryota</taxon>
        <taxon>Viridiplantae</taxon>
        <taxon>Streptophyta</taxon>
        <taxon>Embryophyta</taxon>
        <taxon>Tracheophyta</taxon>
        <taxon>Spermatophyta</taxon>
        <taxon>Magnoliopsida</taxon>
        <taxon>eudicotyledons</taxon>
        <taxon>Gunneridae</taxon>
        <taxon>Pentapetalae</taxon>
        <taxon>asterids</taxon>
        <taxon>campanulids</taxon>
        <taxon>Asterales</taxon>
        <taxon>Asteraceae</taxon>
        <taxon>Asteroideae</taxon>
        <taxon>Heliantheae alliance</taxon>
        <taxon>Heliantheae</taxon>
        <taxon>Helianthus</taxon>
    </lineage>
</organism>
<dbReference type="EMBL" id="MNCJ02000322">
    <property type="protein sequence ID" value="KAF5799713.1"/>
    <property type="molecule type" value="Genomic_DNA"/>
</dbReference>
<accession>A0A9K3IMS7</accession>
<keyword evidence="3" id="KW-1185">Reference proteome</keyword>
<evidence type="ECO:0000256" key="1">
    <source>
        <dbReference type="SAM" id="MobiDB-lite"/>
    </source>
</evidence>
<reference evidence="2" key="1">
    <citation type="journal article" date="2017" name="Nature">
        <title>The sunflower genome provides insights into oil metabolism, flowering and Asterid evolution.</title>
        <authorList>
            <person name="Badouin H."/>
            <person name="Gouzy J."/>
            <person name="Grassa C.J."/>
            <person name="Murat F."/>
            <person name="Staton S.E."/>
            <person name="Cottret L."/>
            <person name="Lelandais-Briere C."/>
            <person name="Owens G.L."/>
            <person name="Carrere S."/>
            <person name="Mayjonade B."/>
            <person name="Legrand L."/>
            <person name="Gill N."/>
            <person name="Kane N.C."/>
            <person name="Bowers J.E."/>
            <person name="Hubner S."/>
            <person name="Bellec A."/>
            <person name="Berard A."/>
            <person name="Berges H."/>
            <person name="Blanchet N."/>
            <person name="Boniface M.C."/>
            <person name="Brunel D."/>
            <person name="Catrice O."/>
            <person name="Chaidir N."/>
            <person name="Claudel C."/>
            <person name="Donnadieu C."/>
            <person name="Faraut T."/>
            <person name="Fievet G."/>
            <person name="Helmstetter N."/>
            <person name="King M."/>
            <person name="Knapp S.J."/>
            <person name="Lai Z."/>
            <person name="Le Paslier M.C."/>
            <person name="Lippi Y."/>
            <person name="Lorenzon L."/>
            <person name="Mandel J.R."/>
            <person name="Marage G."/>
            <person name="Marchand G."/>
            <person name="Marquand E."/>
            <person name="Bret-Mestries E."/>
            <person name="Morien E."/>
            <person name="Nambeesan S."/>
            <person name="Nguyen T."/>
            <person name="Pegot-Espagnet P."/>
            <person name="Pouilly N."/>
            <person name="Raftis F."/>
            <person name="Sallet E."/>
            <person name="Schiex T."/>
            <person name="Thomas J."/>
            <person name="Vandecasteele C."/>
            <person name="Vares D."/>
            <person name="Vear F."/>
            <person name="Vautrin S."/>
            <person name="Crespi M."/>
            <person name="Mangin B."/>
            <person name="Burke J.M."/>
            <person name="Salse J."/>
            <person name="Munos S."/>
            <person name="Vincourt P."/>
            <person name="Rieseberg L.H."/>
            <person name="Langlade N.B."/>
        </authorList>
    </citation>
    <scope>NUCLEOTIDE SEQUENCE</scope>
    <source>
        <tissue evidence="2">Leaves</tissue>
    </source>
</reference>
<protein>
    <submittedName>
        <fullName evidence="2">Uncharacterized protein</fullName>
    </submittedName>
</protein>
<comment type="caution">
    <text evidence="2">The sequence shown here is derived from an EMBL/GenBank/DDBJ whole genome shotgun (WGS) entry which is preliminary data.</text>
</comment>
<sequence>MASICCVDISACDPNATYNTEHPWRSFWSSHVIHFELFEPFGCLSEQPNGSAKQSGPTHQGVGFISRFM</sequence>
<feature type="region of interest" description="Disordered" evidence="1">
    <location>
        <begin position="48"/>
        <end position="69"/>
    </location>
</feature>
<dbReference type="AlphaFoldDB" id="A0A9K3IMS7"/>
<dbReference type="Gramene" id="mRNA:HanXRQr2_Chr07g0307721">
    <property type="protein sequence ID" value="CDS:HanXRQr2_Chr07g0307721.1"/>
    <property type="gene ID" value="HanXRQr2_Chr07g0307721"/>
</dbReference>
<dbReference type="Proteomes" id="UP000215914">
    <property type="component" value="Unassembled WGS sequence"/>
</dbReference>
<feature type="compositionally biased region" description="Polar residues" evidence="1">
    <location>
        <begin position="48"/>
        <end position="58"/>
    </location>
</feature>
<name>A0A9K3IMS7_HELAN</name>